<evidence type="ECO:0000256" key="3">
    <source>
        <dbReference type="ARBA" id="ARBA00022692"/>
    </source>
</evidence>
<dbReference type="InterPro" id="IPR051611">
    <property type="entry name" value="ECF_transporter_component"/>
</dbReference>
<evidence type="ECO:0000256" key="2">
    <source>
        <dbReference type="ARBA" id="ARBA00022475"/>
    </source>
</evidence>
<organism evidence="7 8">
    <name type="scientific">Corticicoccus populi</name>
    <dbReference type="NCBI Taxonomy" id="1812821"/>
    <lineage>
        <taxon>Bacteria</taxon>
        <taxon>Bacillati</taxon>
        <taxon>Bacillota</taxon>
        <taxon>Bacilli</taxon>
        <taxon>Bacillales</taxon>
        <taxon>Staphylococcaceae</taxon>
        <taxon>Corticicoccus</taxon>
    </lineage>
</organism>
<dbReference type="CDD" id="cd16914">
    <property type="entry name" value="EcfT"/>
    <property type="match status" value="1"/>
</dbReference>
<keyword evidence="4 6" id="KW-1133">Transmembrane helix</keyword>
<keyword evidence="2" id="KW-1003">Cell membrane</keyword>
<comment type="caution">
    <text evidence="7">The sequence shown here is derived from an EMBL/GenBank/DDBJ whole genome shotgun (WGS) entry which is preliminary data.</text>
</comment>
<evidence type="ECO:0000256" key="4">
    <source>
        <dbReference type="ARBA" id="ARBA00022989"/>
    </source>
</evidence>
<keyword evidence="5 6" id="KW-0472">Membrane</keyword>
<evidence type="ECO:0000313" key="7">
    <source>
        <dbReference type="EMBL" id="MFD2829630.1"/>
    </source>
</evidence>
<sequence>MNNVIWHLYPSTKFLIVLLIIVLSMFTPDYIFQLVLFGVVIVLSAISKTLSKFLSTFLKSIALIVLFIFIIQVFIVNNEDSSQLWAFISYSETGLAVSIDISTRIAAISSVIIWFFQVTSVKDIILALERVNISKKVTFVVASTIQLIPQMTKLSKTISDAQKSRGIETEGSLFVRMKAFLPMLGPLVLSSIQQTEERVLTLESRGFSSKNKKTSIHEISKSTTDYLIFGLCVLVFILYVIWRNNG</sequence>
<dbReference type="InterPro" id="IPR003339">
    <property type="entry name" value="ABC/ECF_trnsptr_transmembrane"/>
</dbReference>
<dbReference type="PANTHER" id="PTHR34857">
    <property type="entry name" value="SLL0384 PROTEIN"/>
    <property type="match status" value="1"/>
</dbReference>
<evidence type="ECO:0000256" key="1">
    <source>
        <dbReference type="ARBA" id="ARBA00004141"/>
    </source>
</evidence>
<accession>A0ABW5WUS8</accession>
<dbReference type="EMBL" id="JBHUOQ010000001">
    <property type="protein sequence ID" value="MFD2829630.1"/>
    <property type="molecule type" value="Genomic_DNA"/>
</dbReference>
<dbReference type="RefSeq" id="WP_377771796.1">
    <property type="nucleotide sequence ID" value="NZ_JBHUOQ010000001.1"/>
</dbReference>
<dbReference type="Pfam" id="PF02361">
    <property type="entry name" value="CbiQ"/>
    <property type="match status" value="1"/>
</dbReference>
<feature type="transmembrane region" description="Helical" evidence="6">
    <location>
        <begin position="14"/>
        <end position="45"/>
    </location>
</feature>
<gene>
    <name evidence="7" type="ORF">ACFSX4_04060</name>
</gene>
<proteinExistence type="predicted"/>
<feature type="transmembrane region" description="Helical" evidence="6">
    <location>
        <begin position="226"/>
        <end position="242"/>
    </location>
</feature>
<comment type="subcellular location">
    <subcellularLocation>
        <location evidence="1">Membrane</location>
        <topology evidence="1">Multi-pass membrane protein</topology>
    </subcellularLocation>
</comment>
<evidence type="ECO:0000313" key="8">
    <source>
        <dbReference type="Proteomes" id="UP001597519"/>
    </source>
</evidence>
<reference evidence="8" key="1">
    <citation type="journal article" date="2019" name="Int. J. Syst. Evol. Microbiol.">
        <title>The Global Catalogue of Microorganisms (GCM) 10K type strain sequencing project: providing services to taxonomists for standard genome sequencing and annotation.</title>
        <authorList>
            <consortium name="The Broad Institute Genomics Platform"/>
            <consortium name="The Broad Institute Genome Sequencing Center for Infectious Disease"/>
            <person name="Wu L."/>
            <person name="Ma J."/>
        </authorList>
    </citation>
    <scope>NUCLEOTIDE SEQUENCE [LARGE SCALE GENOMIC DNA]</scope>
    <source>
        <strain evidence="8">KCTC 33575</strain>
    </source>
</reference>
<feature type="transmembrane region" description="Helical" evidence="6">
    <location>
        <begin position="95"/>
        <end position="116"/>
    </location>
</feature>
<keyword evidence="3 6" id="KW-0812">Transmembrane</keyword>
<protein>
    <submittedName>
        <fullName evidence="7">Energy-coupling factor transporter transmembrane component T</fullName>
    </submittedName>
</protein>
<dbReference type="Proteomes" id="UP001597519">
    <property type="component" value="Unassembled WGS sequence"/>
</dbReference>
<keyword evidence="8" id="KW-1185">Reference proteome</keyword>
<evidence type="ECO:0000256" key="6">
    <source>
        <dbReference type="SAM" id="Phobius"/>
    </source>
</evidence>
<name>A0ABW5WUS8_9STAP</name>
<feature type="transmembrane region" description="Helical" evidence="6">
    <location>
        <begin position="57"/>
        <end position="75"/>
    </location>
</feature>
<dbReference type="PANTHER" id="PTHR34857:SF2">
    <property type="entry name" value="SLL0384 PROTEIN"/>
    <property type="match status" value="1"/>
</dbReference>
<evidence type="ECO:0000256" key="5">
    <source>
        <dbReference type="ARBA" id="ARBA00023136"/>
    </source>
</evidence>